<dbReference type="PANTHER" id="PTHR44757:SF2">
    <property type="entry name" value="BIOFILM ARCHITECTURE MAINTENANCE PROTEIN MBAA"/>
    <property type="match status" value="1"/>
</dbReference>
<dbReference type="SMART" id="SM00267">
    <property type="entry name" value="GGDEF"/>
    <property type="match status" value="1"/>
</dbReference>
<feature type="domain" description="GGDEF" evidence="5">
    <location>
        <begin position="362"/>
        <end position="495"/>
    </location>
</feature>
<dbReference type="Pfam" id="PF13426">
    <property type="entry name" value="PAS_9"/>
    <property type="match status" value="1"/>
</dbReference>
<comment type="caution">
    <text evidence="6">The sequence shown here is derived from an EMBL/GenBank/DDBJ whole genome shotgun (WGS) entry which is preliminary data.</text>
</comment>
<dbReference type="InterPro" id="IPR001633">
    <property type="entry name" value="EAL_dom"/>
</dbReference>
<keyword evidence="7" id="KW-1185">Reference proteome</keyword>
<gene>
    <name evidence="6" type="ORF">SAMN05216600_11964</name>
</gene>
<dbReference type="InterPro" id="IPR035965">
    <property type="entry name" value="PAS-like_dom_sf"/>
</dbReference>
<dbReference type="PROSITE" id="PS50113">
    <property type="entry name" value="PAC"/>
    <property type="match status" value="2"/>
</dbReference>
<feature type="transmembrane region" description="Helical" evidence="1">
    <location>
        <begin position="44"/>
        <end position="62"/>
    </location>
</feature>
<protein>
    <submittedName>
        <fullName evidence="6">PAS domain S-box-containing protein/diguanylate cyclase (GGDEF) domain-containing protein</fullName>
    </submittedName>
</protein>
<dbReference type="NCBIfam" id="NF045675">
    <property type="entry name" value="PhdiestaseDibA"/>
    <property type="match status" value="1"/>
</dbReference>
<evidence type="ECO:0000256" key="1">
    <source>
        <dbReference type="SAM" id="Phobius"/>
    </source>
</evidence>
<dbReference type="InterPro" id="IPR000014">
    <property type="entry name" value="PAS"/>
</dbReference>
<dbReference type="InterPro" id="IPR035919">
    <property type="entry name" value="EAL_sf"/>
</dbReference>
<evidence type="ECO:0000259" key="4">
    <source>
        <dbReference type="PROSITE" id="PS50883"/>
    </source>
</evidence>
<dbReference type="CDD" id="cd01948">
    <property type="entry name" value="EAL"/>
    <property type="match status" value="1"/>
</dbReference>
<feature type="domain" description="PAC" evidence="3">
    <location>
        <begin position="156"/>
        <end position="208"/>
    </location>
</feature>
<evidence type="ECO:0000259" key="5">
    <source>
        <dbReference type="PROSITE" id="PS50887"/>
    </source>
</evidence>
<dbReference type="SUPFAM" id="SSF141868">
    <property type="entry name" value="EAL domain-like"/>
    <property type="match status" value="1"/>
</dbReference>
<dbReference type="CDD" id="cd01949">
    <property type="entry name" value="GGDEF"/>
    <property type="match status" value="1"/>
</dbReference>
<dbReference type="PROSITE" id="PS50883">
    <property type="entry name" value="EAL"/>
    <property type="match status" value="1"/>
</dbReference>
<sequence length="752" mass="84127">MGLRLGALRLSLLYMLVAGLWVLFSDGWLTHLGLPNAQIERLQLFKGLGFVVLTALLLYLILRTHAHLQARSQQALSRSEERLSLALESAESGLWDWDLHQHSLYFSPRYASMLGLDPVDLGSSQETWLQRLHPDDRPGYEAALQAALAAPQTTMYENLFRLRHRDGSYRWIQARGRLQLDRAGQARRFIGTASDVTQRRADEDSLRQAAAVFEATQEGVLVTDAQHRIVHINPAFSRITGYSEAQILGQDPSLLKSGRHDSAFYANMWQMLRNQGGWSGEIWNRRRNGEIYPQWQCIRAIHDETGAIRHYVAVFSDITALKRSQRELDYLAHHDPLTNLPNRLLFTERVEHALERARREQLNGAVLLIDLDHFKHINESLGHNIGDLLLKAVGDRLTGLLDARMTLARLGGDEFGLLCESGLEAEQTADLAQQVLDSFHAPFAVVDQELFITASLGIGLFSDDAETVEQILRNVDSALFKAKSSGRETFAFYAQELTEHARQRVQLVSALRHALDLQELRVHYQPLIDLADGSMVGVEALVRWQHPQRGLVPPGEFIPIAEESGLISAIDTWVLQQACEQMVAWQRAGSRLKFVAVNVSSRLFCRDLLDHQVAQVLAQTGLAPACLELEVTESAVMVNPDAAQGLLERLRNLGVRLAIDDFGTGYSSLARLKRLPVHKLKLDQSFVRGLPHDEDDIAISRAVIALGHSLKMKVLAEGIEHPDQAAFLKALGCDFGQGYHFGRPAPQLPDEA</sequence>
<dbReference type="InterPro" id="IPR013655">
    <property type="entry name" value="PAS_fold_3"/>
</dbReference>
<evidence type="ECO:0000313" key="7">
    <source>
        <dbReference type="Proteomes" id="UP000198512"/>
    </source>
</evidence>
<feature type="domain" description="EAL" evidence="4">
    <location>
        <begin position="504"/>
        <end position="752"/>
    </location>
</feature>
<dbReference type="PANTHER" id="PTHR44757">
    <property type="entry name" value="DIGUANYLATE CYCLASE DGCP"/>
    <property type="match status" value="1"/>
</dbReference>
<dbReference type="Pfam" id="PF00990">
    <property type="entry name" value="GGDEF"/>
    <property type="match status" value="1"/>
</dbReference>
<reference evidence="6 7" key="1">
    <citation type="submission" date="2016-10" db="EMBL/GenBank/DDBJ databases">
        <authorList>
            <person name="Varghese N."/>
            <person name="Submissions S."/>
        </authorList>
    </citation>
    <scope>NUCLEOTIDE SEQUENCE [LARGE SCALE GENOMIC DNA]</scope>
    <source>
        <strain evidence="6 7">CIP 109853</strain>
    </source>
</reference>
<evidence type="ECO:0000313" key="6">
    <source>
        <dbReference type="EMBL" id="SER25654.1"/>
    </source>
</evidence>
<dbReference type="SUPFAM" id="SSF55073">
    <property type="entry name" value="Nucleotide cyclase"/>
    <property type="match status" value="1"/>
</dbReference>
<dbReference type="Proteomes" id="UP000198512">
    <property type="component" value="Unassembled WGS sequence"/>
</dbReference>
<organism evidence="6 7">
    <name type="scientific">Pseudomonas cuatrocienegasensis</name>
    <dbReference type="NCBI Taxonomy" id="543360"/>
    <lineage>
        <taxon>Bacteria</taxon>
        <taxon>Pseudomonadati</taxon>
        <taxon>Pseudomonadota</taxon>
        <taxon>Gammaproteobacteria</taxon>
        <taxon>Pseudomonadales</taxon>
        <taxon>Pseudomonadaceae</taxon>
        <taxon>Pseudomonas</taxon>
    </lineage>
</organism>
<accession>A0ABY1BNJ2</accession>
<dbReference type="InterPro" id="IPR052155">
    <property type="entry name" value="Biofilm_reg_signaling"/>
</dbReference>
<feature type="transmembrane region" description="Helical" evidence="1">
    <location>
        <begin position="7"/>
        <end position="24"/>
    </location>
</feature>
<feature type="domain" description="PAS" evidence="2">
    <location>
        <begin position="205"/>
        <end position="250"/>
    </location>
</feature>
<keyword evidence="1" id="KW-1133">Transmembrane helix</keyword>
<dbReference type="InterPro" id="IPR001610">
    <property type="entry name" value="PAC"/>
</dbReference>
<proteinExistence type="predicted"/>
<dbReference type="PROSITE" id="PS50112">
    <property type="entry name" value="PAS"/>
    <property type="match status" value="2"/>
</dbReference>
<dbReference type="Gene3D" id="3.20.20.450">
    <property type="entry name" value="EAL domain"/>
    <property type="match status" value="1"/>
</dbReference>
<keyword evidence="1" id="KW-0472">Membrane</keyword>
<dbReference type="CDD" id="cd00130">
    <property type="entry name" value="PAS"/>
    <property type="match status" value="2"/>
</dbReference>
<name>A0ABY1BNJ2_9PSED</name>
<evidence type="ECO:0000259" key="2">
    <source>
        <dbReference type="PROSITE" id="PS50112"/>
    </source>
</evidence>
<dbReference type="SMART" id="SM00052">
    <property type="entry name" value="EAL"/>
    <property type="match status" value="1"/>
</dbReference>
<dbReference type="SMART" id="SM00091">
    <property type="entry name" value="PAS"/>
    <property type="match status" value="2"/>
</dbReference>
<dbReference type="NCBIfam" id="TIGR00229">
    <property type="entry name" value="sensory_box"/>
    <property type="match status" value="2"/>
</dbReference>
<dbReference type="EMBL" id="FOFP01000019">
    <property type="protein sequence ID" value="SER25654.1"/>
    <property type="molecule type" value="Genomic_DNA"/>
</dbReference>
<dbReference type="Gene3D" id="3.30.450.20">
    <property type="entry name" value="PAS domain"/>
    <property type="match status" value="2"/>
</dbReference>
<dbReference type="InterPro" id="IPR000160">
    <property type="entry name" value="GGDEF_dom"/>
</dbReference>
<dbReference type="SUPFAM" id="SSF55785">
    <property type="entry name" value="PYP-like sensor domain (PAS domain)"/>
    <property type="match status" value="2"/>
</dbReference>
<dbReference type="RefSeq" id="WP_069520337.1">
    <property type="nucleotide sequence ID" value="NZ_FOFP01000019.1"/>
</dbReference>
<dbReference type="NCBIfam" id="TIGR00254">
    <property type="entry name" value="GGDEF"/>
    <property type="match status" value="1"/>
</dbReference>
<feature type="domain" description="PAS" evidence="2">
    <location>
        <begin position="79"/>
        <end position="151"/>
    </location>
</feature>
<evidence type="ECO:0000259" key="3">
    <source>
        <dbReference type="PROSITE" id="PS50113"/>
    </source>
</evidence>
<dbReference type="InterPro" id="IPR029787">
    <property type="entry name" value="Nucleotide_cyclase"/>
</dbReference>
<dbReference type="Gene3D" id="3.30.70.270">
    <property type="match status" value="1"/>
</dbReference>
<feature type="domain" description="PAC" evidence="3">
    <location>
        <begin position="278"/>
        <end position="330"/>
    </location>
</feature>
<keyword evidence="1" id="KW-0812">Transmembrane</keyword>
<dbReference type="Pfam" id="PF08447">
    <property type="entry name" value="PAS_3"/>
    <property type="match status" value="1"/>
</dbReference>
<dbReference type="SMART" id="SM00086">
    <property type="entry name" value="PAC"/>
    <property type="match status" value="2"/>
</dbReference>
<dbReference type="Pfam" id="PF00563">
    <property type="entry name" value="EAL"/>
    <property type="match status" value="1"/>
</dbReference>
<dbReference type="InterPro" id="IPR000700">
    <property type="entry name" value="PAS-assoc_C"/>
</dbReference>
<dbReference type="InterPro" id="IPR043128">
    <property type="entry name" value="Rev_trsase/Diguanyl_cyclase"/>
</dbReference>
<dbReference type="PROSITE" id="PS50887">
    <property type="entry name" value="GGDEF"/>
    <property type="match status" value="1"/>
</dbReference>